<comment type="caution">
    <text evidence="1">The sequence shown here is derived from an EMBL/GenBank/DDBJ whole genome shotgun (WGS) entry which is preliminary data.</text>
</comment>
<dbReference type="InterPro" id="IPR035437">
    <property type="entry name" value="SNase_OB-fold_sf"/>
</dbReference>
<evidence type="ECO:0000313" key="1">
    <source>
        <dbReference type="EMBL" id="GIJ62143.1"/>
    </source>
</evidence>
<dbReference type="SUPFAM" id="SSF50199">
    <property type="entry name" value="Staphylococcal nuclease"/>
    <property type="match status" value="1"/>
</dbReference>
<organism evidence="1 2">
    <name type="scientific">Virgisporangium aurantiacum</name>
    <dbReference type="NCBI Taxonomy" id="175570"/>
    <lineage>
        <taxon>Bacteria</taxon>
        <taxon>Bacillati</taxon>
        <taxon>Actinomycetota</taxon>
        <taxon>Actinomycetes</taxon>
        <taxon>Micromonosporales</taxon>
        <taxon>Micromonosporaceae</taxon>
        <taxon>Virgisporangium</taxon>
    </lineage>
</organism>
<sequence length="319" mass="35280">MANAIRQLDSGLVVGTALLGRHGAGRGSVAEQVHDGDTVTVEADGNFGVRFLGVDAPEVSCNLPGTKRPFLPINDPRWQKVLTDPFAADLPPFGTPLDHALRHRITDLAAPDLADNHARHGAAATRALESLVAGDLTALGHTTQTFRFFIAFAGEVMDRYGRLLGYLHPSQPDTPAGQRLLSYNERLLQLGWVTPYFIWPNINPFRAAPSLLDAVPQPGTAADLATTVPALRNARTWTQNARSQHLGLHEAGDPLRLQPFELRFLARRQPPDRWVLDLSRNDRRLVPPQGYIDIVYPEDRLLIPAEYVPLWQHHGWQLG</sequence>
<proteinExistence type="predicted"/>
<dbReference type="RefSeq" id="WP_204007599.1">
    <property type="nucleotide sequence ID" value="NZ_BOPG01000075.1"/>
</dbReference>
<name>A0A8J4E5J1_9ACTN</name>
<evidence type="ECO:0000313" key="2">
    <source>
        <dbReference type="Proteomes" id="UP000612585"/>
    </source>
</evidence>
<keyword evidence="2" id="KW-1185">Reference proteome</keyword>
<dbReference type="AlphaFoldDB" id="A0A8J4E5J1"/>
<dbReference type="EMBL" id="BOPG01000075">
    <property type="protein sequence ID" value="GIJ62143.1"/>
    <property type="molecule type" value="Genomic_DNA"/>
</dbReference>
<accession>A0A8J4E5J1</accession>
<gene>
    <name evidence="1" type="ORF">Vau01_096590</name>
</gene>
<dbReference type="Gene3D" id="2.40.50.90">
    <property type="match status" value="1"/>
</dbReference>
<protein>
    <submittedName>
        <fullName evidence="1">Uncharacterized protein</fullName>
    </submittedName>
</protein>
<reference evidence="1" key="1">
    <citation type="submission" date="2021-01" db="EMBL/GenBank/DDBJ databases">
        <title>Whole genome shotgun sequence of Virgisporangium aurantiacum NBRC 16421.</title>
        <authorList>
            <person name="Komaki H."/>
            <person name="Tamura T."/>
        </authorList>
    </citation>
    <scope>NUCLEOTIDE SEQUENCE</scope>
    <source>
        <strain evidence="1">NBRC 16421</strain>
    </source>
</reference>
<dbReference type="Proteomes" id="UP000612585">
    <property type="component" value="Unassembled WGS sequence"/>
</dbReference>